<evidence type="ECO:0000259" key="2">
    <source>
        <dbReference type="Pfam" id="PF20683"/>
    </source>
</evidence>
<name>A0A4Q7MAH1_9BACT</name>
<dbReference type="SUPFAM" id="SSF51161">
    <property type="entry name" value="Trimeric LpxA-like enzymes"/>
    <property type="match status" value="1"/>
</dbReference>
<accession>A0A4Q7MAH1</accession>
<dbReference type="InterPro" id="IPR049208">
    <property type="entry name" value="DUF6819"/>
</dbReference>
<keyword evidence="4" id="KW-1185">Reference proteome</keyword>
<dbReference type="OrthoDB" id="908418at2"/>
<reference evidence="3 4" key="1">
    <citation type="submission" date="2019-02" db="EMBL/GenBank/DDBJ databases">
        <title>Genomic Encyclopedia of Type Strains, Phase IV (KMG-IV): sequencing the most valuable type-strain genomes for metagenomic binning, comparative biology and taxonomic classification.</title>
        <authorList>
            <person name="Goeker M."/>
        </authorList>
    </citation>
    <scope>NUCLEOTIDE SEQUENCE [LARGE SCALE GENOMIC DNA]</scope>
    <source>
        <strain evidence="3 4">DSM 18116</strain>
    </source>
</reference>
<dbReference type="RefSeq" id="WP_130544415.1">
    <property type="nucleotide sequence ID" value="NZ_CP042431.1"/>
</dbReference>
<evidence type="ECO:0000259" key="1">
    <source>
        <dbReference type="Pfam" id="PF16314"/>
    </source>
</evidence>
<comment type="caution">
    <text evidence="3">The sequence shown here is derived from an EMBL/GenBank/DDBJ whole genome shotgun (WGS) entry which is preliminary data.</text>
</comment>
<evidence type="ECO:0000313" key="4">
    <source>
        <dbReference type="Proteomes" id="UP000293874"/>
    </source>
</evidence>
<gene>
    <name evidence="3" type="ORF">EV199_5941</name>
</gene>
<feature type="domain" description="DUF4954" evidence="1">
    <location>
        <begin position="42"/>
        <end position="484"/>
    </location>
</feature>
<dbReference type="Proteomes" id="UP000293874">
    <property type="component" value="Unassembled WGS sequence"/>
</dbReference>
<feature type="domain" description="DUF6819" evidence="2">
    <location>
        <begin position="586"/>
        <end position="724"/>
    </location>
</feature>
<proteinExistence type="predicted"/>
<sequence length="735" mass="83753">MNQIRKSPINTLGYNFIPETYLPKGKDEYYLRNQQYRNGLHYRHLTAYEIEMLVRNRNTSDNWNNIIVSDAFNPELVQDCKFYGLVRIGKLEPYYLEFHNLRRPVGLYNSTIISCDFGDNVVVDNVNYISHYITGNEVILVNVNEIDTTDHSKFGNGILMEGEDEAIRVWMEVCNENGERKIMPFDGMLPGDAFLWARFRDDNTLQQKFKDFTQQQFDLKRGRYGTIGDRTVIKNCRIIKDVKIGTDAYIKGANKIKNVTINSSADAKTQVGEGCELVNGIIGYGCRAFYGVKAVRFFLAPHSQLKYGARLINSYLGENSTISCCEVLNSLIFPSHEQHHNNSFLCAALLQGQSNMAAGATVGSNHNSRSPDGEIIAGRGFWPGLCVSLKHNSKFATFTILAKGDFPVELNITIPFTLVSNDVTHNKLVVMPAYWFLHNMYALARNAWKYGDRDKRINKTQLLEFDYLAPDSVNEILDAITLMQQATGKAYLKSTKGNKKFTAEQQIEEGKRLLETKDPLVNDLEILVDGFENSSRPAQLIKVTAAYHIFKDLVTFYAVQQLIANSGKQFKQLEEQINSIPAKPVLTSWMNIGGQLIQRTAINKLVTQIHQGKVKSWEQVHAFYKDQADKYPAEKFQHAMAALQTVHGIHLKKAKPEQVQQLLQQALAVKTWMVEGIYESRAKDYKNPFRKMVYETNAEMNKVLGKLEDNSFIKQERASLDQYRKTIAALSRRMQ</sequence>
<organism evidence="3 4">
    <name type="scientific">Pseudobacter ginsenosidimutans</name>
    <dbReference type="NCBI Taxonomy" id="661488"/>
    <lineage>
        <taxon>Bacteria</taxon>
        <taxon>Pseudomonadati</taxon>
        <taxon>Bacteroidota</taxon>
        <taxon>Chitinophagia</taxon>
        <taxon>Chitinophagales</taxon>
        <taxon>Chitinophagaceae</taxon>
        <taxon>Pseudobacter</taxon>
    </lineage>
</organism>
<dbReference type="InterPro" id="IPR011004">
    <property type="entry name" value="Trimer_LpxA-like_sf"/>
</dbReference>
<dbReference type="EMBL" id="SGXA01000006">
    <property type="protein sequence ID" value="RZS65185.1"/>
    <property type="molecule type" value="Genomic_DNA"/>
</dbReference>
<evidence type="ECO:0000313" key="3">
    <source>
        <dbReference type="EMBL" id="RZS65185.1"/>
    </source>
</evidence>
<dbReference type="InterPro" id="IPR032533">
    <property type="entry name" value="DUF4954"/>
</dbReference>
<dbReference type="Gene3D" id="2.160.10.10">
    <property type="entry name" value="Hexapeptide repeat proteins"/>
    <property type="match status" value="1"/>
</dbReference>
<protein>
    <submittedName>
        <fullName evidence="3">Uncharacterized protein DUF4954</fullName>
    </submittedName>
</protein>
<dbReference type="Pfam" id="PF20683">
    <property type="entry name" value="DUF6819"/>
    <property type="match status" value="1"/>
</dbReference>
<dbReference type="Pfam" id="PF16314">
    <property type="entry name" value="DUF4954"/>
    <property type="match status" value="1"/>
</dbReference>
<dbReference type="AlphaFoldDB" id="A0A4Q7MAH1"/>